<evidence type="ECO:0000256" key="1">
    <source>
        <dbReference type="ARBA" id="ARBA00023015"/>
    </source>
</evidence>
<evidence type="ECO:0000313" key="6">
    <source>
        <dbReference type="Proteomes" id="UP000242712"/>
    </source>
</evidence>
<keyword evidence="6" id="KW-1185">Reference proteome</keyword>
<dbReference type="SUPFAM" id="SSF46689">
    <property type="entry name" value="Homeodomain-like"/>
    <property type="match status" value="1"/>
</dbReference>
<dbReference type="Pfam" id="PF12833">
    <property type="entry name" value="HTH_18"/>
    <property type="match status" value="1"/>
</dbReference>
<dbReference type="AlphaFoldDB" id="A0A2K4FDG4"/>
<dbReference type="GeneID" id="98296897"/>
<dbReference type="PANTHER" id="PTHR43280">
    <property type="entry name" value="ARAC-FAMILY TRANSCRIPTIONAL REGULATOR"/>
    <property type="match status" value="1"/>
</dbReference>
<evidence type="ECO:0000313" key="5">
    <source>
        <dbReference type="EMBL" id="POA09341.1"/>
    </source>
</evidence>
<reference evidence="5 6" key="1">
    <citation type="submission" date="2017-08" db="EMBL/GenBank/DDBJ databases">
        <title>Draft genome sequences of 64 type strains of genus Staph aureus.</title>
        <authorList>
            <person name="Cole K."/>
            <person name="Golubchik T."/>
            <person name="Russell J."/>
            <person name="Foster D."/>
            <person name="Llewelyn M."/>
            <person name="Wilson D."/>
            <person name="Crook D."/>
            <person name="Paul J."/>
        </authorList>
    </citation>
    <scope>NUCLEOTIDE SEQUENCE [LARGE SCALE GENOMIC DNA]</scope>
    <source>
        <strain evidence="5 6">DSM 29875</strain>
    </source>
</reference>
<name>A0A2K4FDG4_9STAP</name>
<dbReference type="InterPro" id="IPR018062">
    <property type="entry name" value="HTH_AraC-typ_CS"/>
</dbReference>
<dbReference type="Gene3D" id="1.10.10.60">
    <property type="entry name" value="Homeodomain-like"/>
    <property type="match status" value="2"/>
</dbReference>
<dbReference type="OrthoDB" id="9816335at2"/>
<accession>A0A2K4FDG4</accession>
<evidence type="ECO:0000256" key="3">
    <source>
        <dbReference type="ARBA" id="ARBA00023163"/>
    </source>
</evidence>
<dbReference type="PANTHER" id="PTHR43280:SF26">
    <property type="entry name" value="ARAC-FAMILY TRANSCRIPTIONAL REGULATOR"/>
    <property type="match status" value="1"/>
</dbReference>
<dbReference type="PROSITE" id="PS01124">
    <property type="entry name" value="HTH_ARAC_FAMILY_2"/>
    <property type="match status" value="1"/>
</dbReference>
<dbReference type="SMART" id="SM00342">
    <property type="entry name" value="HTH_ARAC"/>
    <property type="match status" value="1"/>
</dbReference>
<proteinExistence type="predicted"/>
<dbReference type="GO" id="GO:0043565">
    <property type="term" value="F:sequence-specific DNA binding"/>
    <property type="evidence" value="ECO:0007669"/>
    <property type="project" value="InterPro"/>
</dbReference>
<dbReference type="GO" id="GO:0003700">
    <property type="term" value="F:DNA-binding transcription factor activity"/>
    <property type="evidence" value="ECO:0007669"/>
    <property type="project" value="InterPro"/>
</dbReference>
<keyword evidence="2" id="KW-0238">DNA-binding</keyword>
<organism evidence="5 6">
    <name type="scientific">Staphylococcus argensis</name>
    <dbReference type="NCBI Taxonomy" id="1607738"/>
    <lineage>
        <taxon>Bacteria</taxon>
        <taxon>Bacillati</taxon>
        <taxon>Bacillota</taxon>
        <taxon>Bacilli</taxon>
        <taxon>Bacillales</taxon>
        <taxon>Staphylococcaceae</taxon>
        <taxon>Staphylococcus</taxon>
    </lineage>
</organism>
<dbReference type="RefSeq" id="WP_103370747.1">
    <property type="nucleotide sequence ID" value="NZ_CBCRVO010000001.1"/>
</dbReference>
<keyword evidence="3" id="KW-0804">Transcription</keyword>
<dbReference type="PROSITE" id="PS00041">
    <property type="entry name" value="HTH_ARAC_FAMILY_1"/>
    <property type="match status" value="1"/>
</dbReference>
<sequence length="722" mass="84410">MKTQCLQLLTEKHYPTARCIDGILLFLPLQGTLDIHSISKAHSVTNDFILINDVETYQISQNGTCIMLYIASDWFEKVGVNFFDYKYIINLIQSTNEIMRKMLQLAHAQLTDTLTEAQFEKWMTDIVQIIVDEAKINASIVNQHLNYTGYGKFGEILEYIFNHLPDKLTLSALSEKLYISKSNISGQFYNVLGIGVKHYVDSIRIASSMRYLIGGNHTLEEISEQCGFSNGASYSKKFKAYIGVSPNDYRNLDKSQKVVHLGTTQECHYDEETLLSLINDKAMQCSNTSDIRIDERNPKSYRPCCNVLQIHTVAELKKLFLEDFTFYRTEASEHIIFYCLVDAKTLTYELTEEEKHQITSSLLEHQLSIAFHINSKEDLRWHLELLWPLVKRTIEDNEQLTKEAAQGFAYIFNLATMDLKTIYRHLIHVQNYNFQVDFGIDITDLFNQPTEFKQLEAQLKRINFKYYFIDNARLNPPYLVEDSEQILTKQLVHFTNIKDIIQRMDIDDQKYFLLNLENRLLSNDQIAELMDSPPILMEMLKETWNSFGGIGVDLFQQLSGREHLYLYDKNGFSSVLNILLHRFLELEDIKLRDYGHYIVAMQEEKVTIYIYDWRILEGEALDREALPARMTMDIQHSIINGNHLIYSENFDGKQGNINQIVPSSLRDKYEWSTPLVKKIEQFNQPQFEIFEHDFSQSALEFKLHYNSVRIMHIFKNEQTDKF</sequence>
<protein>
    <recommendedName>
        <fullName evidence="4">HTH araC/xylS-type domain-containing protein</fullName>
    </recommendedName>
</protein>
<dbReference type="EMBL" id="PPPX01000001">
    <property type="protein sequence ID" value="POA09341.1"/>
    <property type="molecule type" value="Genomic_DNA"/>
</dbReference>
<feature type="domain" description="HTH araC/xylS-type" evidence="4">
    <location>
        <begin position="154"/>
        <end position="252"/>
    </location>
</feature>
<gene>
    <name evidence="5" type="ORF">CD039_00860</name>
</gene>
<dbReference type="InterPro" id="IPR018060">
    <property type="entry name" value="HTH_AraC"/>
</dbReference>
<dbReference type="Proteomes" id="UP000242712">
    <property type="component" value="Unassembled WGS sequence"/>
</dbReference>
<evidence type="ECO:0000259" key="4">
    <source>
        <dbReference type="PROSITE" id="PS01124"/>
    </source>
</evidence>
<evidence type="ECO:0000256" key="2">
    <source>
        <dbReference type="ARBA" id="ARBA00023125"/>
    </source>
</evidence>
<dbReference type="InterPro" id="IPR009057">
    <property type="entry name" value="Homeodomain-like_sf"/>
</dbReference>
<comment type="caution">
    <text evidence="5">The sequence shown here is derived from an EMBL/GenBank/DDBJ whole genome shotgun (WGS) entry which is preliminary data.</text>
</comment>
<keyword evidence="1" id="KW-0805">Transcription regulation</keyword>